<protein>
    <submittedName>
        <fullName evidence="1">Uncharacterized protein</fullName>
    </submittedName>
</protein>
<sequence>NRSLPFVRHVAVHPYATAIHSLCATAVRLSFVIHPVLPLQLFFWGLSSVVRCRCRCSSVVCRPSCAAVYHSSIMPLPLPLKL</sequence>
<accession>A0ABP0YZX6</accession>
<dbReference type="Proteomes" id="UP001642487">
    <property type="component" value="Chromosome 7"/>
</dbReference>
<gene>
    <name evidence="1" type="ORF">CITCOLO1_LOCUS18419</name>
</gene>
<dbReference type="EMBL" id="OZ021741">
    <property type="protein sequence ID" value="CAK9326087.1"/>
    <property type="molecule type" value="Genomic_DNA"/>
</dbReference>
<keyword evidence="2" id="KW-1185">Reference proteome</keyword>
<name>A0ABP0YZX6_9ROSI</name>
<proteinExistence type="predicted"/>
<evidence type="ECO:0000313" key="2">
    <source>
        <dbReference type="Proteomes" id="UP001642487"/>
    </source>
</evidence>
<reference evidence="1 2" key="1">
    <citation type="submission" date="2024-03" db="EMBL/GenBank/DDBJ databases">
        <authorList>
            <person name="Gkanogiannis A."/>
            <person name="Becerra Lopez-Lavalle L."/>
        </authorList>
    </citation>
    <scope>NUCLEOTIDE SEQUENCE [LARGE SCALE GENOMIC DNA]</scope>
</reference>
<feature type="non-terminal residue" evidence="1">
    <location>
        <position position="1"/>
    </location>
</feature>
<evidence type="ECO:0000313" key="1">
    <source>
        <dbReference type="EMBL" id="CAK9326087.1"/>
    </source>
</evidence>
<organism evidence="1 2">
    <name type="scientific">Citrullus colocynthis</name>
    <name type="common">colocynth</name>
    <dbReference type="NCBI Taxonomy" id="252529"/>
    <lineage>
        <taxon>Eukaryota</taxon>
        <taxon>Viridiplantae</taxon>
        <taxon>Streptophyta</taxon>
        <taxon>Embryophyta</taxon>
        <taxon>Tracheophyta</taxon>
        <taxon>Spermatophyta</taxon>
        <taxon>Magnoliopsida</taxon>
        <taxon>eudicotyledons</taxon>
        <taxon>Gunneridae</taxon>
        <taxon>Pentapetalae</taxon>
        <taxon>rosids</taxon>
        <taxon>fabids</taxon>
        <taxon>Cucurbitales</taxon>
        <taxon>Cucurbitaceae</taxon>
        <taxon>Benincaseae</taxon>
        <taxon>Citrullus</taxon>
    </lineage>
</organism>